<evidence type="ECO:0000313" key="2">
    <source>
        <dbReference type="EMBL" id="MBC8537235.1"/>
    </source>
</evidence>
<feature type="compositionally biased region" description="Polar residues" evidence="1">
    <location>
        <begin position="1"/>
        <end position="29"/>
    </location>
</feature>
<gene>
    <name evidence="2" type="ORF">H8695_11105</name>
</gene>
<feature type="compositionally biased region" description="Basic and acidic residues" evidence="1">
    <location>
        <begin position="54"/>
        <end position="77"/>
    </location>
</feature>
<keyword evidence="3" id="KW-1185">Reference proteome</keyword>
<sequence length="217" mass="24445">MDETVSANSQEAAVPETNSTIDNAAQQTESKPDGQAEGGNETAQDSTVQPFEGEQQRDLERDAAFAHLRREMEAARREARRLRSAGEENGRRGQSAQWEAMRQENDFLRDQVFSRFYSDDLEIIRAAHPDCRAESVNDLGLDFCGLRAMGVDPLVAYEAMQSAHSATQRQKPPTMGSAKSTGKTESGFYTREDVRRMSQDDVSRNFDKIRKSMSKWR</sequence>
<dbReference type="AlphaFoldDB" id="A0A926DE14"/>
<organism evidence="2 3">
    <name type="scientific">Feifania hominis</name>
    <dbReference type="NCBI Taxonomy" id="2763660"/>
    <lineage>
        <taxon>Bacteria</taxon>
        <taxon>Bacillati</taxon>
        <taxon>Bacillota</taxon>
        <taxon>Clostridia</taxon>
        <taxon>Eubacteriales</taxon>
        <taxon>Feifaniaceae</taxon>
        <taxon>Feifania</taxon>
    </lineage>
</organism>
<feature type="region of interest" description="Disordered" evidence="1">
    <location>
        <begin position="1"/>
        <end position="97"/>
    </location>
</feature>
<comment type="caution">
    <text evidence="2">The sequence shown here is derived from an EMBL/GenBank/DDBJ whole genome shotgun (WGS) entry which is preliminary data.</text>
</comment>
<protein>
    <submittedName>
        <fullName evidence="2">Uncharacterized protein</fullName>
    </submittedName>
</protein>
<dbReference type="Proteomes" id="UP000620366">
    <property type="component" value="Unassembled WGS sequence"/>
</dbReference>
<reference evidence="2" key="1">
    <citation type="submission" date="2020-08" db="EMBL/GenBank/DDBJ databases">
        <title>Genome public.</title>
        <authorList>
            <person name="Liu C."/>
            <person name="Sun Q."/>
        </authorList>
    </citation>
    <scope>NUCLEOTIDE SEQUENCE</scope>
    <source>
        <strain evidence="2">BX7</strain>
    </source>
</reference>
<feature type="compositionally biased region" description="Polar residues" evidence="1">
    <location>
        <begin position="164"/>
        <end position="184"/>
    </location>
</feature>
<dbReference type="RefSeq" id="WP_249301715.1">
    <property type="nucleotide sequence ID" value="NZ_JACRSP010000006.1"/>
</dbReference>
<feature type="region of interest" description="Disordered" evidence="1">
    <location>
        <begin position="164"/>
        <end position="194"/>
    </location>
</feature>
<evidence type="ECO:0000313" key="3">
    <source>
        <dbReference type="Proteomes" id="UP000620366"/>
    </source>
</evidence>
<proteinExistence type="predicted"/>
<evidence type="ECO:0000256" key="1">
    <source>
        <dbReference type="SAM" id="MobiDB-lite"/>
    </source>
</evidence>
<accession>A0A926DE14</accession>
<name>A0A926DE14_9FIRM</name>
<dbReference type="EMBL" id="JACRSP010000006">
    <property type="protein sequence ID" value="MBC8537235.1"/>
    <property type="molecule type" value="Genomic_DNA"/>
</dbReference>